<evidence type="ECO:0000256" key="4">
    <source>
        <dbReference type="SAM" id="Phobius"/>
    </source>
</evidence>
<protein>
    <recommendedName>
        <fullName evidence="5">EGF-like domain-containing protein</fullName>
    </recommendedName>
</protein>
<dbReference type="InterPro" id="IPR006212">
    <property type="entry name" value="Furin_repeat"/>
</dbReference>
<dbReference type="Gene3D" id="2.10.220.10">
    <property type="entry name" value="Hormone Receptor, Insulin-like Growth Factor Receptor 1, Chain A, domain 2"/>
    <property type="match status" value="3"/>
</dbReference>
<feature type="disulfide bond" evidence="2">
    <location>
        <begin position="227"/>
        <end position="236"/>
    </location>
</feature>
<feature type="domain" description="EGF-like" evidence="5">
    <location>
        <begin position="205"/>
        <end position="237"/>
    </location>
</feature>
<keyword evidence="1 2" id="KW-0245">EGF-like domain</keyword>
<dbReference type="SMART" id="SM00181">
    <property type="entry name" value="EGF"/>
    <property type="match status" value="5"/>
</dbReference>
<name>A0A2G8SHI2_9APHY</name>
<dbReference type="SMART" id="SM00180">
    <property type="entry name" value="EGF_Lam"/>
    <property type="match status" value="2"/>
</dbReference>
<comment type="caution">
    <text evidence="2">Lacks conserved residue(s) required for the propagation of feature annotation.</text>
</comment>
<feature type="region of interest" description="Disordered" evidence="3">
    <location>
        <begin position="795"/>
        <end position="962"/>
    </location>
</feature>
<gene>
    <name evidence="6" type="ORF">GSI_04467</name>
</gene>
<dbReference type="InterPro" id="IPR009030">
    <property type="entry name" value="Growth_fac_rcpt_cys_sf"/>
</dbReference>
<reference evidence="6 7" key="1">
    <citation type="journal article" date="2015" name="Sci. Rep.">
        <title>Chromosome-level genome map provides insights into diverse defense mechanisms in the medicinal fungus Ganoderma sinense.</title>
        <authorList>
            <person name="Zhu Y."/>
            <person name="Xu J."/>
            <person name="Sun C."/>
            <person name="Zhou S."/>
            <person name="Xu H."/>
            <person name="Nelson D.R."/>
            <person name="Qian J."/>
            <person name="Song J."/>
            <person name="Luo H."/>
            <person name="Xiang L."/>
            <person name="Li Y."/>
            <person name="Xu Z."/>
            <person name="Ji A."/>
            <person name="Wang L."/>
            <person name="Lu S."/>
            <person name="Hayward A."/>
            <person name="Sun W."/>
            <person name="Li X."/>
            <person name="Schwartz D.C."/>
            <person name="Wang Y."/>
            <person name="Chen S."/>
        </authorList>
    </citation>
    <scope>NUCLEOTIDE SEQUENCE [LARGE SCALE GENOMIC DNA]</scope>
    <source>
        <strain evidence="6 7">ZZ0214-1</strain>
    </source>
</reference>
<organism evidence="6 7">
    <name type="scientific">Ganoderma sinense ZZ0214-1</name>
    <dbReference type="NCBI Taxonomy" id="1077348"/>
    <lineage>
        <taxon>Eukaryota</taxon>
        <taxon>Fungi</taxon>
        <taxon>Dikarya</taxon>
        <taxon>Basidiomycota</taxon>
        <taxon>Agaricomycotina</taxon>
        <taxon>Agaricomycetes</taxon>
        <taxon>Polyporales</taxon>
        <taxon>Polyporaceae</taxon>
        <taxon>Ganoderma</taxon>
    </lineage>
</organism>
<feature type="transmembrane region" description="Helical" evidence="4">
    <location>
        <begin position="658"/>
        <end position="681"/>
    </location>
</feature>
<keyword evidence="4" id="KW-1133">Transmembrane helix</keyword>
<dbReference type="InterPro" id="IPR000742">
    <property type="entry name" value="EGF"/>
</dbReference>
<evidence type="ECO:0000313" key="6">
    <source>
        <dbReference type="EMBL" id="PIL33018.1"/>
    </source>
</evidence>
<dbReference type="InterPro" id="IPR002049">
    <property type="entry name" value="LE_dom"/>
</dbReference>
<dbReference type="PROSITE" id="PS01248">
    <property type="entry name" value="EGF_LAM_1"/>
    <property type="match status" value="1"/>
</dbReference>
<evidence type="ECO:0000256" key="3">
    <source>
        <dbReference type="SAM" id="MobiDB-lite"/>
    </source>
</evidence>
<dbReference type="AlphaFoldDB" id="A0A2G8SHI2"/>
<dbReference type="CDD" id="cd00055">
    <property type="entry name" value="EGF_Lam"/>
    <property type="match status" value="1"/>
</dbReference>
<accession>A0A2G8SHI2</accession>
<dbReference type="Proteomes" id="UP000230002">
    <property type="component" value="Unassembled WGS sequence"/>
</dbReference>
<keyword evidence="7" id="KW-1185">Reference proteome</keyword>
<dbReference type="Pfam" id="PF23106">
    <property type="entry name" value="EGF_Teneurin"/>
    <property type="match status" value="1"/>
</dbReference>
<keyword evidence="4" id="KW-0812">Transmembrane</keyword>
<dbReference type="OrthoDB" id="18487at2759"/>
<sequence length="962" mass="99650">MLFRRATPTLFPALPPSSPTTTRRLDMLSSIFMTSFLFGASFAAQSSPTVVCVAGQCLEGYTNTTIGAVLSASGAATNILLLPGQYTSTSDPSLLHSLLTSSSASVSSSPGFDANLSLPLNLALQPGVAAYPQAKYSGDASFVQLPSTRLNSTSLSAGSLALSSNVWAAISTGSSKDRVIFWDSVPDVSQLPSSASGPSALLDIQSSACSPPCAGAGVCSASGQCVCPTGFNGTSCETCSPGFFGSSCQACPADCQKCDDGMTGTGRCLQPVIKNLPSTCNCENGVCGSNGQCTCNPGWTTASNGTACAKCADGFFLNSSGNCEVCSLGCTECADGSGECITCKSGFTQNANDRTQCFASQTTTSSGTTCSGATSGDCIICGAGKYTLNGNCVGTDGNGVCSGSTLVADNNKHECNTCPNSCTSCKFSSFTVASTIDQVQCTGCLPGFVLSGGKCIASCPTGTFLSPKDNVTCTTCDSSCGTCAGSSTFCLTCANNQLASNGSCVSSCPSNTFSSSGQCISCHPDCASCSGSSFNQCSSCPSDRPVLTNGRCLPTCSKGQFFDKTSSTCQSCDSSCSSCSGAGPSNCLACSSSSQVLRSGTCSSANCSGTSSTISGLGVCLSDLVVVPTTSGTAAPLPSITGIDTPTSSTTTTVRPPLAWWEILLMALGCAFIFVVVLMCWRRRARKRRAAATANFAAAKGIHRGNWRHRLARFGERLFGHKKSQRWMLPEHADDPNAIRLEEARGHSDGHYEKLRLAEREHHAAALSARRRASALRHEKDMDGILDAYEYTRAGSSRAPSPLPSLHSYDDDRHSHKASSRGSSSGSDRDRDHARGRKPVPVHDLTQESLYSQVTGQPRRAPEPRLPLRGRDAPPADVPHSRYSGSTTYSSWLLPDPPADRSGLGAGAGAPPTPAQEYARSVSQQGHRAGELGGQDAPQRGAYWLHPAHTGSSGGSRNPFLR</sequence>
<evidence type="ECO:0000256" key="1">
    <source>
        <dbReference type="ARBA" id="ARBA00022536"/>
    </source>
</evidence>
<dbReference type="STRING" id="1077348.A0A2G8SHI2"/>
<keyword evidence="4" id="KW-0472">Membrane</keyword>
<dbReference type="SUPFAM" id="SSF57184">
    <property type="entry name" value="Growth factor receptor domain"/>
    <property type="match status" value="3"/>
</dbReference>
<dbReference type="PANTHER" id="PTHR15332">
    <property type="entry name" value="PROPROTEIN CONVERTASE SUBTILISIN_KEXIN TYPE 5-LIKE"/>
    <property type="match status" value="1"/>
</dbReference>
<feature type="compositionally biased region" description="Polar residues" evidence="3">
    <location>
        <begin position="847"/>
        <end position="856"/>
    </location>
</feature>
<dbReference type="Gene3D" id="2.10.25.10">
    <property type="entry name" value="Laminin"/>
    <property type="match status" value="1"/>
</dbReference>
<evidence type="ECO:0000256" key="2">
    <source>
        <dbReference type="PROSITE-ProRule" id="PRU00076"/>
    </source>
</evidence>
<proteinExistence type="predicted"/>
<evidence type="ECO:0000313" key="7">
    <source>
        <dbReference type="Proteomes" id="UP000230002"/>
    </source>
</evidence>
<dbReference type="PROSITE" id="PS00022">
    <property type="entry name" value="EGF_1"/>
    <property type="match status" value="1"/>
</dbReference>
<keyword evidence="2" id="KW-1015">Disulfide bond</keyword>
<dbReference type="CDD" id="cd00064">
    <property type="entry name" value="FU"/>
    <property type="match status" value="3"/>
</dbReference>
<dbReference type="EMBL" id="AYKW01000008">
    <property type="protein sequence ID" value="PIL33018.1"/>
    <property type="molecule type" value="Genomic_DNA"/>
</dbReference>
<dbReference type="SMART" id="SM00261">
    <property type="entry name" value="FU"/>
    <property type="match status" value="6"/>
</dbReference>
<dbReference type="PANTHER" id="PTHR15332:SF175">
    <property type="entry name" value="PROPROTEIN CONVERTASE SUBTILISIN_KEXIN TYPE 5-LIKE"/>
    <property type="match status" value="1"/>
</dbReference>
<dbReference type="PROSITE" id="PS50026">
    <property type="entry name" value="EGF_3"/>
    <property type="match status" value="1"/>
</dbReference>
<comment type="caution">
    <text evidence="6">The sequence shown here is derived from an EMBL/GenBank/DDBJ whole genome shotgun (WGS) entry which is preliminary data.</text>
</comment>
<feature type="disulfide bond" evidence="2">
    <location>
        <begin position="209"/>
        <end position="219"/>
    </location>
</feature>
<evidence type="ECO:0000259" key="5">
    <source>
        <dbReference type="PROSITE" id="PS50026"/>
    </source>
</evidence>